<keyword evidence="2 5" id="KW-0808">Transferase</keyword>
<evidence type="ECO:0000256" key="2">
    <source>
        <dbReference type="ARBA" id="ARBA00022679"/>
    </source>
</evidence>
<dbReference type="SUPFAM" id="SSF53335">
    <property type="entry name" value="S-adenosyl-L-methionine-dependent methyltransferases"/>
    <property type="match status" value="1"/>
</dbReference>
<dbReference type="RefSeq" id="WP_283715689.1">
    <property type="nucleotide sequence ID" value="NZ_JASJND010000004.1"/>
</dbReference>
<name>A0ABT6ZDX0_9MICO</name>
<comment type="caution">
    <text evidence="5">The sequence shown here is derived from an EMBL/GenBank/DDBJ whole genome shotgun (WGS) entry which is preliminary data.</text>
</comment>
<sequence>MADAYAAALPDAAYEAPEDLALIERFLATTPRDARILDAGCGTGRMIDLIISARPDAMVLGVDASAAMLAHARVRHPRFDFITGELATLPFPDAVVDGILAWYSVIHTAPAELGEVIAELARVLAPGGHLLLGFQAGEGVRELTHAYGHDVDLRAYLHSAAAVGALAVEAGLQIVEATERLPRSTETHPQGFVLARR</sequence>
<dbReference type="CDD" id="cd02440">
    <property type="entry name" value="AdoMet_MTases"/>
    <property type="match status" value="1"/>
</dbReference>
<protein>
    <submittedName>
        <fullName evidence="5">Class I SAM-dependent methyltransferase</fullName>
        <ecNumber evidence="5">2.1.-.-</ecNumber>
    </submittedName>
</protein>
<evidence type="ECO:0000256" key="3">
    <source>
        <dbReference type="ARBA" id="ARBA00022691"/>
    </source>
</evidence>
<keyword evidence="3" id="KW-0949">S-adenosyl-L-methionine</keyword>
<accession>A0ABT6ZDX0</accession>
<dbReference type="InterPro" id="IPR041698">
    <property type="entry name" value="Methyltransf_25"/>
</dbReference>
<gene>
    <name evidence="5" type="ORF">QNI14_06605</name>
</gene>
<dbReference type="Pfam" id="PF13649">
    <property type="entry name" value="Methyltransf_25"/>
    <property type="match status" value="1"/>
</dbReference>
<dbReference type="PANTHER" id="PTHR43464">
    <property type="entry name" value="METHYLTRANSFERASE"/>
    <property type="match status" value="1"/>
</dbReference>
<dbReference type="GO" id="GO:0008168">
    <property type="term" value="F:methyltransferase activity"/>
    <property type="evidence" value="ECO:0007669"/>
    <property type="project" value="UniProtKB-KW"/>
</dbReference>
<dbReference type="EC" id="2.1.-.-" evidence="5"/>
<dbReference type="GO" id="GO:0032259">
    <property type="term" value="P:methylation"/>
    <property type="evidence" value="ECO:0007669"/>
    <property type="project" value="UniProtKB-KW"/>
</dbReference>
<proteinExistence type="predicted"/>
<dbReference type="EMBL" id="JASJND010000004">
    <property type="protein sequence ID" value="MDJ1114118.1"/>
    <property type="molecule type" value="Genomic_DNA"/>
</dbReference>
<dbReference type="Gene3D" id="3.40.50.150">
    <property type="entry name" value="Vaccinia Virus protein VP39"/>
    <property type="match status" value="1"/>
</dbReference>
<evidence type="ECO:0000259" key="4">
    <source>
        <dbReference type="Pfam" id="PF13649"/>
    </source>
</evidence>
<evidence type="ECO:0000313" key="6">
    <source>
        <dbReference type="Proteomes" id="UP001321481"/>
    </source>
</evidence>
<organism evidence="5 6">
    <name type="scientific">Microbacterium dauci</name>
    <dbReference type="NCBI Taxonomy" id="3048008"/>
    <lineage>
        <taxon>Bacteria</taxon>
        <taxon>Bacillati</taxon>
        <taxon>Actinomycetota</taxon>
        <taxon>Actinomycetes</taxon>
        <taxon>Micrococcales</taxon>
        <taxon>Microbacteriaceae</taxon>
        <taxon>Microbacterium</taxon>
    </lineage>
</organism>
<dbReference type="InterPro" id="IPR029063">
    <property type="entry name" value="SAM-dependent_MTases_sf"/>
</dbReference>
<evidence type="ECO:0000256" key="1">
    <source>
        <dbReference type="ARBA" id="ARBA00022603"/>
    </source>
</evidence>
<evidence type="ECO:0000313" key="5">
    <source>
        <dbReference type="EMBL" id="MDJ1114118.1"/>
    </source>
</evidence>
<dbReference type="PANTHER" id="PTHR43464:SF19">
    <property type="entry name" value="UBIQUINONE BIOSYNTHESIS O-METHYLTRANSFERASE, MITOCHONDRIAL"/>
    <property type="match status" value="1"/>
</dbReference>
<dbReference type="Proteomes" id="UP001321481">
    <property type="component" value="Unassembled WGS sequence"/>
</dbReference>
<keyword evidence="1 5" id="KW-0489">Methyltransferase</keyword>
<feature type="domain" description="Methyltransferase" evidence="4">
    <location>
        <begin position="36"/>
        <end position="128"/>
    </location>
</feature>
<keyword evidence="6" id="KW-1185">Reference proteome</keyword>
<reference evidence="5 6" key="1">
    <citation type="submission" date="2023-05" db="EMBL/GenBank/DDBJ databases">
        <title>Microbacterium dauci sp.nov., Isolated from Carrot Rhizosphere Soil.</title>
        <authorList>
            <person name="Xiao Z."/>
            <person name="Zheng J."/>
        </authorList>
    </citation>
    <scope>NUCLEOTIDE SEQUENCE [LARGE SCALE GENOMIC DNA]</scope>
    <source>
        <strain evidence="5 6">LX3-4</strain>
    </source>
</reference>